<feature type="transmembrane region" description="Helical" evidence="1">
    <location>
        <begin position="6"/>
        <end position="28"/>
    </location>
</feature>
<accession>A0A0F9P4Z5</accession>
<dbReference type="EMBL" id="LAZR01005919">
    <property type="protein sequence ID" value="KKM96135.1"/>
    <property type="molecule type" value="Genomic_DNA"/>
</dbReference>
<protein>
    <submittedName>
        <fullName evidence="2">Uncharacterized protein</fullName>
    </submittedName>
</protein>
<keyword evidence="1" id="KW-0472">Membrane</keyword>
<evidence type="ECO:0000256" key="1">
    <source>
        <dbReference type="SAM" id="Phobius"/>
    </source>
</evidence>
<comment type="caution">
    <text evidence="2">The sequence shown here is derived from an EMBL/GenBank/DDBJ whole genome shotgun (WGS) entry which is preliminary data.</text>
</comment>
<keyword evidence="1" id="KW-0812">Transmembrane</keyword>
<keyword evidence="1" id="KW-1133">Transmembrane helix</keyword>
<dbReference type="AlphaFoldDB" id="A0A0F9P4Z5"/>
<proteinExistence type="predicted"/>
<reference evidence="2" key="1">
    <citation type="journal article" date="2015" name="Nature">
        <title>Complex archaea that bridge the gap between prokaryotes and eukaryotes.</title>
        <authorList>
            <person name="Spang A."/>
            <person name="Saw J.H."/>
            <person name="Jorgensen S.L."/>
            <person name="Zaremba-Niedzwiedzka K."/>
            <person name="Martijn J."/>
            <person name="Lind A.E."/>
            <person name="van Eijk R."/>
            <person name="Schleper C."/>
            <person name="Guy L."/>
            <person name="Ettema T.J."/>
        </authorList>
    </citation>
    <scope>NUCLEOTIDE SEQUENCE</scope>
</reference>
<gene>
    <name evidence="2" type="ORF">LCGC14_1181130</name>
</gene>
<feature type="transmembrane region" description="Helical" evidence="1">
    <location>
        <begin position="40"/>
        <end position="58"/>
    </location>
</feature>
<organism evidence="2">
    <name type="scientific">marine sediment metagenome</name>
    <dbReference type="NCBI Taxonomy" id="412755"/>
    <lineage>
        <taxon>unclassified sequences</taxon>
        <taxon>metagenomes</taxon>
        <taxon>ecological metagenomes</taxon>
    </lineage>
</organism>
<name>A0A0F9P4Z5_9ZZZZ</name>
<evidence type="ECO:0000313" key="2">
    <source>
        <dbReference type="EMBL" id="KKM96135.1"/>
    </source>
</evidence>
<sequence>MEYLLYAGLGALGGFVRVLITGKGMIALPRFQEVKGSRHLNLGFLVPLVIGAFAGWLAPATLGVNGVVAAIAGYSGSDMVENIIERARRLP</sequence>